<feature type="transmembrane region" description="Helical" evidence="7">
    <location>
        <begin position="250"/>
        <end position="272"/>
    </location>
</feature>
<reference evidence="9" key="1">
    <citation type="submission" date="2016-01" db="EMBL/GenBank/DDBJ databases">
        <authorList>
            <person name="Mcilroy J.S."/>
            <person name="Karst M S."/>
            <person name="Albertsen M."/>
        </authorList>
    </citation>
    <scope>NUCLEOTIDE SEQUENCE</scope>
    <source>
        <strain evidence="9">Cfx-K</strain>
    </source>
</reference>
<organism evidence="9 10">
    <name type="scientific">Candidatus Promineifilum breve</name>
    <dbReference type="NCBI Taxonomy" id="1806508"/>
    <lineage>
        <taxon>Bacteria</taxon>
        <taxon>Bacillati</taxon>
        <taxon>Chloroflexota</taxon>
        <taxon>Ardenticatenia</taxon>
        <taxon>Candidatus Promineifilales</taxon>
        <taxon>Candidatus Promineifilaceae</taxon>
        <taxon>Candidatus Promineifilum</taxon>
    </lineage>
</organism>
<feature type="transmembrane region" description="Helical" evidence="7">
    <location>
        <begin position="284"/>
        <end position="304"/>
    </location>
</feature>
<proteinExistence type="inferred from homology"/>
<dbReference type="PANTHER" id="PTHR43507">
    <property type="entry name" value="NADH-UBIQUINONE OXIDOREDUCTASE CHAIN 4"/>
    <property type="match status" value="1"/>
</dbReference>
<evidence type="ECO:0000259" key="8">
    <source>
        <dbReference type="Pfam" id="PF00361"/>
    </source>
</evidence>
<evidence type="ECO:0000256" key="2">
    <source>
        <dbReference type="ARBA" id="ARBA00009025"/>
    </source>
</evidence>
<feature type="transmembrane region" description="Helical" evidence="7">
    <location>
        <begin position="223"/>
        <end position="241"/>
    </location>
</feature>
<feature type="transmembrane region" description="Helical" evidence="7">
    <location>
        <begin position="144"/>
        <end position="163"/>
    </location>
</feature>
<dbReference type="GO" id="GO:0042773">
    <property type="term" value="P:ATP synthesis coupled electron transport"/>
    <property type="evidence" value="ECO:0007669"/>
    <property type="project" value="InterPro"/>
</dbReference>
<evidence type="ECO:0000256" key="6">
    <source>
        <dbReference type="RuleBase" id="RU000320"/>
    </source>
</evidence>
<evidence type="ECO:0000256" key="3">
    <source>
        <dbReference type="ARBA" id="ARBA00022692"/>
    </source>
</evidence>
<dbReference type="RefSeq" id="WP_095043892.1">
    <property type="nucleotide sequence ID" value="NZ_LN890655.1"/>
</dbReference>
<feature type="transmembrane region" description="Helical" evidence="7">
    <location>
        <begin position="316"/>
        <end position="340"/>
    </location>
</feature>
<sequence>MEFPYLSIIALSPILFAIIILLLPKERGENARMLGLAAMVLGLVLSIYVYVATYQNLPAAGTPWRDTLMFLEEHSWVPSIGINYIVGVDGLSATLVLLTSIVGLGGVLISWSVDDRPREFYAFFMLLVAGVQGVFIAVDAFLLFFFYELAVLPMYVMIVVWGWKVTREYAAMKLTLYLLIGSFVSFIAFLVLYFTPVEGGEALRTFDLRVWSEANFAFDIQRIWFMPLFLGFGVLAGLWPFHNWSPDGHVAAPTAVSMIHAGVLMKLGAYASMRVGIQLLPEGAVYWLPFVIILTLVNVVYGSFIAMRQRDMKYLIGYSSVSHMGLVSMGFAAMTLVGFTGAGIQMVSHGVMTALFFAVVGMIYDRAHTRNMDELSGMRKALPWTVVAFIIGGLVSMGMPGLSGFLAEFPIFLGVWEGRGIDLSAVFGLNPSNFYGWVAIISVLGIIITAAYILRAVQKVFFGDYEGEKWHDMRPLMAIDKFVLVAFCVILIVIGVVPAVIAPIVESGMEPVVGRLQAAQEAAQFTGGGVTNAAQDMFRIVAANLMSWLGGA</sequence>
<keyword evidence="10" id="KW-1185">Reference proteome</keyword>
<dbReference type="Proteomes" id="UP000215027">
    <property type="component" value="Chromosome I"/>
</dbReference>
<dbReference type="PANTHER" id="PTHR43507:SF4">
    <property type="entry name" value="PROTON-TRANSLOCATING NADH-QUINONE OXIDOREDUCTASE, CHAIN M"/>
    <property type="match status" value="1"/>
</dbReference>
<dbReference type="GO" id="GO:0016020">
    <property type="term" value="C:membrane"/>
    <property type="evidence" value="ECO:0007669"/>
    <property type="project" value="UniProtKB-SubCell"/>
</dbReference>
<keyword evidence="3 6" id="KW-0812">Transmembrane</keyword>
<dbReference type="GO" id="GO:0003954">
    <property type="term" value="F:NADH dehydrogenase activity"/>
    <property type="evidence" value="ECO:0007669"/>
    <property type="project" value="TreeGrafter"/>
</dbReference>
<feature type="transmembrane region" description="Helical" evidence="7">
    <location>
        <begin position="346"/>
        <end position="364"/>
    </location>
</feature>
<feature type="transmembrane region" description="Helical" evidence="7">
    <location>
        <begin position="31"/>
        <end position="51"/>
    </location>
</feature>
<evidence type="ECO:0000256" key="4">
    <source>
        <dbReference type="ARBA" id="ARBA00022989"/>
    </source>
</evidence>
<feature type="transmembrane region" description="Helical" evidence="7">
    <location>
        <begin position="434"/>
        <end position="454"/>
    </location>
</feature>
<feature type="domain" description="NADH:quinone oxidoreductase/Mrp antiporter transmembrane" evidence="8">
    <location>
        <begin position="138"/>
        <end position="424"/>
    </location>
</feature>
<dbReference type="InterPro" id="IPR001750">
    <property type="entry name" value="ND/Mrp_TM"/>
</dbReference>
<keyword evidence="9" id="KW-0560">Oxidoreductase</keyword>
<feature type="transmembrane region" description="Helical" evidence="7">
    <location>
        <begin position="175"/>
        <end position="194"/>
    </location>
</feature>
<evidence type="ECO:0000256" key="7">
    <source>
        <dbReference type="SAM" id="Phobius"/>
    </source>
</evidence>
<protein>
    <submittedName>
        <fullName evidence="9">NADH dehydrogenase I subunit M</fullName>
        <ecNumber evidence="9">1.6.5.3</ecNumber>
    </submittedName>
</protein>
<evidence type="ECO:0000256" key="1">
    <source>
        <dbReference type="ARBA" id="ARBA00004127"/>
    </source>
</evidence>
<dbReference type="AlphaFoldDB" id="A0A160T424"/>
<dbReference type="GO" id="GO:0008137">
    <property type="term" value="F:NADH dehydrogenase (ubiquinone) activity"/>
    <property type="evidence" value="ECO:0007669"/>
    <property type="project" value="InterPro"/>
</dbReference>
<feature type="transmembrane region" description="Helical" evidence="7">
    <location>
        <begin position="91"/>
        <end position="113"/>
    </location>
</feature>
<dbReference type="GO" id="GO:0048039">
    <property type="term" value="F:ubiquinone binding"/>
    <property type="evidence" value="ECO:0007669"/>
    <property type="project" value="TreeGrafter"/>
</dbReference>
<dbReference type="EMBL" id="LN890655">
    <property type="protein sequence ID" value="CUS04574.2"/>
    <property type="molecule type" value="Genomic_DNA"/>
</dbReference>
<evidence type="ECO:0000256" key="5">
    <source>
        <dbReference type="ARBA" id="ARBA00023136"/>
    </source>
</evidence>
<dbReference type="Pfam" id="PF00361">
    <property type="entry name" value="Proton_antipo_M"/>
    <property type="match status" value="1"/>
</dbReference>
<gene>
    <name evidence="9" type="ORF">CFX0092_A2696</name>
</gene>
<dbReference type="InterPro" id="IPR003918">
    <property type="entry name" value="NADH_UbQ_OxRdtase"/>
</dbReference>
<feature type="transmembrane region" description="Helical" evidence="7">
    <location>
        <begin position="6"/>
        <end position="24"/>
    </location>
</feature>
<dbReference type="InterPro" id="IPR010227">
    <property type="entry name" value="NADH_Q_OxRdtase_chainM/4"/>
</dbReference>
<dbReference type="PRINTS" id="PR01437">
    <property type="entry name" value="NUOXDRDTASE4"/>
</dbReference>
<dbReference type="KEGG" id="pbf:CFX0092_A2696"/>
<name>A0A160T424_9CHLR</name>
<feature type="transmembrane region" description="Helical" evidence="7">
    <location>
        <begin position="384"/>
        <end position="407"/>
    </location>
</feature>
<evidence type="ECO:0000313" key="10">
    <source>
        <dbReference type="Proteomes" id="UP000215027"/>
    </source>
</evidence>
<dbReference type="EC" id="1.6.5.3" evidence="9"/>
<dbReference type="GO" id="GO:0012505">
    <property type="term" value="C:endomembrane system"/>
    <property type="evidence" value="ECO:0007669"/>
    <property type="project" value="UniProtKB-SubCell"/>
</dbReference>
<evidence type="ECO:0000313" key="9">
    <source>
        <dbReference type="EMBL" id="CUS04574.2"/>
    </source>
</evidence>
<keyword evidence="5 7" id="KW-0472">Membrane</keyword>
<dbReference type="NCBIfam" id="TIGR01972">
    <property type="entry name" value="NDH_I_M"/>
    <property type="match status" value="1"/>
</dbReference>
<feature type="transmembrane region" description="Helical" evidence="7">
    <location>
        <begin position="482"/>
        <end position="505"/>
    </location>
</feature>
<feature type="transmembrane region" description="Helical" evidence="7">
    <location>
        <begin position="120"/>
        <end position="138"/>
    </location>
</feature>
<comment type="subcellular location">
    <subcellularLocation>
        <location evidence="1">Endomembrane system</location>
        <topology evidence="1">Multi-pass membrane protein</topology>
    </subcellularLocation>
    <subcellularLocation>
        <location evidence="6">Membrane</location>
        <topology evidence="6">Multi-pass membrane protein</topology>
    </subcellularLocation>
</comment>
<comment type="similarity">
    <text evidence="2">Belongs to the complex I subunit 4 family.</text>
</comment>
<dbReference type="GO" id="GO:0015990">
    <property type="term" value="P:electron transport coupled proton transport"/>
    <property type="evidence" value="ECO:0007669"/>
    <property type="project" value="TreeGrafter"/>
</dbReference>
<dbReference type="OrthoDB" id="9807568at2"/>
<keyword evidence="4 7" id="KW-1133">Transmembrane helix</keyword>
<accession>A0A160T424</accession>